<gene>
    <name evidence="2" type="ORF">ACFQ3U_05165</name>
</gene>
<dbReference type="InterPro" id="IPR043129">
    <property type="entry name" value="ATPase_NBD"/>
</dbReference>
<comment type="caution">
    <text evidence="2">The sequence shown here is derived from an EMBL/GenBank/DDBJ whole genome shotgun (WGS) entry which is preliminary data.</text>
</comment>
<keyword evidence="3" id="KW-1185">Reference proteome</keyword>
<dbReference type="Pfam" id="PF00480">
    <property type="entry name" value="ROK"/>
    <property type="match status" value="1"/>
</dbReference>
<evidence type="ECO:0000313" key="2">
    <source>
        <dbReference type="EMBL" id="MFD1201280.1"/>
    </source>
</evidence>
<accession>A0ABW3TKR4</accession>
<dbReference type="Proteomes" id="UP001597181">
    <property type="component" value="Unassembled WGS sequence"/>
</dbReference>
<sequence>MISSPRIGLDIGGTKIEGIALDTAGEITARRVVATVPGPAGVLGASAELVRALAAESGAQVADYAGVGIGIPGQVDRDSGTVRNAYNMGLSSLALGPELSARVGIPVRVDNDVTAASIGAVHVMGLDGTVAYLNLGTGLAAGMTVDGLPIRGTDGFAGEIGHLPIDPRGRACPCGQFGCLETVASGSALKAHWPAGGEHPGRTLNEAVAAGDADAKLARDYLIEGAANATRVLGLTVNPGAVVIGGGLRLLGDPLVSGIRAQLREWAAASEFIAALGLADRLRVLPADSPAAAIGAAIAINE</sequence>
<name>A0ABW3TKR4_9MICO</name>
<dbReference type="Gene3D" id="3.30.420.40">
    <property type="match status" value="2"/>
</dbReference>
<evidence type="ECO:0000313" key="3">
    <source>
        <dbReference type="Proteomes" id="UP001597181"/>
    </source>
</evidence>
<dbReference type="InterPro" id="IPR000600">
    <property type="entry name" value="ROK"/>
</dbReference>
<comment type="similarity">
    <text evidence="1">Belongs to the ROK (NagC/XylR) family.</text>
</comment>
<reference evidence="3" key="1">
    <citation type="journal article" date="2019" name="Int. J. Syst. Evol. Microbiol.">
        <title>The Global Catalogue of Microorganisms (GCM) 10K type strain sequencing project: providing services to taxonomists for standard genome sequencing and annotation.</title>
        <authorList>
            <consortium name="The Broad Institute Genomics Platform"/>
            <consortium name="The Broad Institute Genome Sequencing Center for Infectious Disease"/>
            <person name="Wu L."/>
            <person name="Ma J."/>
        </authorList>
    </citation>
    <scope>NUCLEOTIDE SEQUENCE [LARGE SCALE GENOMIC DNA]</scope>
    <source>
        <strain evidence="3">CCUG 50213</strain>
    </source>
</reference>
<dbReference type="PANTHER" id="PTHR18964">
    <property type="entry name" value="ROK (REPRESSOR, ORF, KINASE) FAMILY"/>
    <property type="match status" value="1"/>
</dbReference>
<dbReference type="EMBL" id="JBHTLY010000002">
    <property type="protein sequence ID" value="MFD1201280.1"/>
    <property type="molecule type" value="Genomic_DNA"/>
</dbReference>
<organism evidence="2 3">
    <name type="scientific">Leucobacter albus</name>
    <dbReference type="NCBI Taxonomy" id="272210"/>
    <lineage>
        <taxon>Bacteria</taxon>
        <taxon>Bacillati</taxon>
        <taxon>Actinomycetota</taxon>
        <taxon>Actinomycetes</taxon>
        <taxon>Micrococcales</taxon>
        <taxon>Microbacteriaceae</taxon>
        <taxon>Leucobacter</taxon>
    </lineage>
</organism>
<protein>
    <submittedName>
        <fullName evidence="2">ROK family protein</fullName>
    </submittedName>
</protein>
<proteinExistence type="inferred from homology"/>
<evidence type="ECO:0000256" key="1">
    <source>
        <dbReference type="ARBA" id="ARBA00006479"/>
    </source>
</evidence>
<dbReference type="PANTHER" id="PTHR18964:SF149">
    <property type="entry name" value="BIFUNCTIONAL UDP-N-ACETYLGLUCOSAMINE 2-EPIMERASE_N-ACETYLMANNOSAMINE KINASE"/>
    <property type="match status" value="1"/>
</dbReference>
<dbReference type="RefSeq" id="WP_343957333.1">
    <property type="nucleotide sequence ID" value="NZ_BAAAKZ010000001.1"/>
</dbReference>
<dbReference type="SUPFAM" id="SSF53067">
    <property type="entry name" value="Actin-like ATPase domain"/>
    <property type="match status" value="1"/>
</dbReference>